<dbReference type="SMART" id="SM00554">
    <property type="entry name" value="FAS1"/>
    <property type="match status" value="1"/>
</dbReference>
<keyword evidence="2" id="KW-0325">Glycoprotein</keyword>
<feature type="transmembrane region" description="Helical" evidence="3">
    <location>
        <begin position="183"/>
        <end position="201"/>
    </location>
</feature>
<dbReference type="Proteomes" id="UP000030689">
    <property type="component" value="Unassembled WGS sequence"/>
</dbReference>
<dbReference type="Gramene" id="ESQ54203">
    <property type="protein sequence ID" value="ESQ54203"/>
    <property type="gene ID" value="EUTSA_v10027436mg"/>
</dbReference>
<dbReference type="OMA" id="FIAIHRI"/>
<keyword evidence="7" id="KW-1185">Reference proteome</keyword>
<evidence type="ECO:0000256" key="3">
    <source>
        <dbReference type="SAM" id="Phobius"/>
    </source>
</evidence>
<evidence type="ECO:0000256" key="4">
    <source>
        <dbReference type="SAM" id="SignalP"/>
    </source>
</evidence>
<feature type="signal peptide" evidence="4">
    <location>
        <begin position="1"/>
        <end position="18"/>
    </location>
</feature>
<dbReference type="STRING" id="72664.V4MMY6"/>
<feature type="chain" id="PRO_5004725107" description="FAS1 domain-containing protein" evidence="4">
    <location>
        <begin position="19"/>
        <end position="204"/>
    </location>
</feature>
<keyword evidence="2" id="KW-0654">Proteoglycan</keyword>
<dbReference type="FunFam" id="2.30.180.10:FF:000046">
    <property type="entry name" value="Fasciclin-like arabinogalactan family protein"/>
    <property type="match status" value="1"/>
</dbReference>
<reference evidence="6 7" key="1">
    <citation type="journal article" date="2013" name="Front. Plant Sci.">
        <title>The Reference Genome of the Halophytic Plant Eutrema salsugineum.</title>
        <authorList>
            <person name="Yang R."/>
            <person name="Jarvis D.E."/>
            <person name="Chen H."/>
            <person name="Beilstein M.A."/>
            <person name="Grimwood J."/>
            <person name="Jenkins J."/>
            <person name="Shu S."/>
            <person name="Prochnik S."/>
            <person name="Xin M."/>
            <person name="Ma C."/>
            <person name="Schmutz J."/>
            <person name="Wing R.A."/>
            <person name="Mitchell-Olds T."/>
            <person name="Schumaker K.S."/>
            <person name="Wang X."/>
        </authorList>
    </citation>
    <scope>NUCLEOTIDE SEQUENCE [LARGE SCALE GENOMIC DNA]</scope>
</reference>
<comment type="similarity">
    <text evidence="1">Belongs to the fasciclin-like AGP family.</text>
</comment>
<dbReference type="InterPro" id="IPR000782">
    <property type="entry name" value="FAS1_domain"/>
</dbReference>
<dbReference type="Gene3D" id="2.30.180.10">
    <property type="entry name" value="FAS1 domain"/>
    <property type="match status" value="1"/>
</dbReference>
<keyword evidence="3" id="KW-1133">Transmembrane helix</keyword>
<evidence type="ECO:0000256" key="2">
    <source>
        <dbReference type="ARBA" id="ARBA00022974"/>
    </source>
</evidence>
<evidence type="ECO:0000259" key="5">
    <source>
        <dbReference type="SMART" id="SM00554"/>
    </source>
</evidence>
<evidence type="ECO:0000313" key="7">
    <source>
        <dbReference type="Proteomes" id="UP000030689"/>
    </source>
</evidence>
<dbReference type="KEGG" id="eus:EUTSA_v10027436mg"/>
<keyword evidence="3" id="KW-0812">Transmembrane</keyword>
<dbReference type="SUPFAM" id="SSF82153">
    <property type="entry name" value="FAS1 domain"/>
    <property type="match status" value="1"/>
</dbReference>
<keyword evidence="3" id="KW-0472">Membrane</keyword>
<dbReference type="AlphaFoldDB" id="V4MMY6"/>
<dbReference type="PANTHER" id="PTHR33985:SF5">
    <property type="entry name" value="FASCICLIN-LIKE ARABINOGALACTAN FAMILY PROTEIN"/>
    <property type="match status" value="1"/>
</dbReference>
<organism evidence="6 7">
    <name type="scientific">Eutrema salsugineum</name>
    <name type="common">Saltwater cress</name>
    <name type="synonym">Sisymbrium salsugineum</name>
    <dbReference type="NCBI Taxonomy" id="72664"/>
    <lineage>
        <taxon>Eukaryota</taxon>
        <taxon>Viridiplantae</taxon>
        <taxon>Streptophyta</taxon>
        <taxon>Embryophyta</taxon>
        <taxon>Tracheophyta</taxon>
        <taxon>Spermatophyta</taxon>
        <taxon>Magnoliopsida</taxon>
        <taxon>eudicotyledons</taxon>
        <taxon>Gunneridae</taxon>
        <taxon>Pentapetalae</taxon>
        <taxon>rosids</taxon>
        <taxon>malvids</taxon>
        <taxon>Brassicales</taxon>
        <taxon>Brassicaceae</taxon>
        <taxon>Eutremeae</taxon>
        <taxon>Eutrema</taxon>
    </lineage>
</organism>
<evidence type="ECO:0000256" key="1">
    <source>
        <dbReference type="ARBA" id="ARBA00007843"/>
    </source>
</evidence>
<accession>V4MMY6</accession>
<protein>
    <recommendedName>
        <fullName evidence="5">FAS1 domain-containing protein</fullName>
    </recommendedName>
</protein>
<name>V4MMY6_EUTSA</name>
<dbReference type="Pfam" id="PF02469">
    <property type="entry name" value="Fasciclin"/>
    <property type="match status" value="1"/>
</dbReference>
<keyword evidence="4" id="KW-0732">Signal</keyword>
<dbReference type="EMBL" id="KI517384">
    <property type="protein sequence ID" value="ESQ54203.1"/>
    <property type="molecule type" value="Genomic_DNA"/>
</dbReference>
<dbReference type="InterPro" id="IPR036378">
    <property type="entry name" value="FAS1_dom_sf"/>
</dbReference>
<proteinExistence type="inferred from homology"/>
<dbReference type="OrthoDB" id="1100079at2759"/>
<dbReference type="PANTHER" id="PTHR33985">
    <property type="entry name" value="OS02G0491300 PROTEIN-RELATED"/>
    <property type="match status" value="1"/>
</dbReference>
<evidence type="ECO:0000313" key="6">
    <source>
        <dbReference type="EMBL" id="ESQ54203.1"/>
    </source>
</evidence>
<sequence length="204" mass="22590">MKNLGFLLFLSSLAVAQAVDIGSRKVEDTARDIIISLANTKFQEWSAAFISTNDKTLGEVLRATLFIPNASSSATEKYNGDRRVAAYHVVPEKMEFNDLLAKKDKTRVSTLLGGFSILVRNTSQGGLTLDGVNLTEPDIFVNSFMAIHRISHPLDFTKYGTSDVVKPKSQLPSKAKLPPKSEFLAFMVISALICFTIWFILSRR</sequence>
<dbReference type="InterPro" id="IPR052806">
    <property type="entry name" value="Fasciclin-like_AGP"/>
</dbReference>
<gene>
    <name evidence="6" type="ORF">EUTSA_v10027436mg</name>
</gene>
<feature type="domain" description="FAS1" evidence="5">
    <location>
        <begin position="64"/>
        <end position="158"/>
    </location>
</feature>